<proteinExistence type="predicted"/>
<dbReference type="Proteomes" id="UP000805649">
    <property type="component" value="Unassembled WGS sequence"/>
</dbReference>
<keyword evidence="2" id="KW-1185">Reference proteome</keyword>
<comment type="caution">
    <text evidence="1">The sequence shown here is derived from an EMBL/GenBank/DDBJ whole genome shotgun (WGS) entry which is preliminary data.</text>
</comment>
<reference evidence="1 2" key="1">
    <citation type="journal article" date="2020" name="Phytopathology">
        <title>Genome Sequence Resources of Colletotrichum truncatum, C. plurivorum, C. musicola, and C. sojae: Four Species Pathogenic to Soybean (Glycine max).</title>
        <authorList>
            <person name="Rogerio F."/>
            <person name="Boufleur T.R."/>
            <person name="Ciampi-Guillardi M."/>
            <person name="Sukno S.A."/>
            <person name="Thon M.R."/>
            <person name="Massola Junior N.S."/>
            <person name="Baroncelli R."/>
        </authorList>
    </citation>
    <scope>NUCLEOTIDE SEQUENCE [LARGE SCALE GENOMIC DNA]</scope>
    <source>
        <strain evidence="1 2">CMES1059</strain>
    </source>
</reference>
<gene>
    <name evidence="1" type="ORF">CTRU02_200495</name>
</gene>
<organism evidence="1 2">
    <name type="scientific">Colletotrichum truncatum</name>
    <name type="common">Anthracnose fungus</name>
    <name type="synonym">Colletotrichum capsici</name>
    <dbReference type="NCBI Taxonomy" id="5467"/>
    <lineage>
        <taxon>Eukaryota</taxon>
        <taxon>Fungi</taxon>
        <taxon>Dikarya</taxon>
        <taxon>Ascomycota</taxon>
        <taxon>Pezizomycotina</taxon>
        <taxon>Sordariomycetes</taxon>
        <taxon>Hypocreomycetidae</taxon>
        <taxon>Glomerellales</taxon>
        <taxon>Glomerellaceae</taxon>
        <taxon>Colletotrichum</taxon>
        <taxon>Colletotrichum truncatum species complex</taxon>
    </lineage>
</organism>
<accession>A0ACC3ZEW3</accession>
<evidence type="ECO:0000313" key="1">
    <source>
        <dbReference type="EMBL" id="KAL0942609.1"/>
    </source>
</evidence>
<dbReference type="EMBL" id="VUJX02000001">
    <property type="protein sequence ID" value="KAL0942609.1"/>
    <property type="molecule type" value="Genomic_DNA"/>
</dbReference>
<sequence length="109" mass="12330">MDKGVLSGCTMWLNGIVQAEQGPHRDRENSTTDQQQAVARYQGTPFPTVRPRISEVVLWSVLTTWIISTLRVISYMLDAEKYERRGKKKKKNGNRIAGYNKAGNTDTNS</sequence>
<evidence type="ECO:0000313" key="2">
    <source>
        <dbReference type="Proteomes" id="UP000805649"/>
    </source>
</evidence>
<name>A0ACC3ZEW3_COLTU</name>
<protein>
    <submittedName>
        <fullName evidence="1">Uncharacterized protein</fullName>
    </submittedName>
</protein>